<protein>
    <submittedName>
        <fullName evidence="4">Uncharacterized protein</fullName>
    </submittedName>
</protein>
<dbReference type="PANTHER" id="PTHR10457">
    <property type="entry name" value="MEVALONATE KINASE/GALACTOKINASE"/>
    <property type="match status" value="1"/>
</dbReference>
<keyword evidence="6" id="KW-1185">Reference proteome</keyword>
<dbReference type="InterPro" id="IPR020568">
    <property type="entry name" value="Ribosomal_Su5_D2-typ_SF"/>
</dbReference>
<reference evidence="4 6" key="1">
    <citation type="submission" date="2018-08" db="EMBL/GenBank/DDBJ databases">
        <title>Genomic investigation of the strawberry pathogen Phytophthora fragariae indicates pathogenicity is determined by transcriptional variation in three key races.</title>
        <authorList>
            <person name="Adams T.M."/>
            <person name="Armitage A.D."/>
            <person name="Sobczyk M.K."/>
            <person name="Bates H.J."/>
            <person name="Dunwell J.M."/>
            <person name="Nellist C.F."/>
            <person name="Harrison R.J."/>
        </authorList>
    </citation>
    <scope>NUCLEOTIDE SEQUENCE [LARGE SCALE GENOMIC DNA]</scope>
    <source>
        <strain evidence="3 5">SCRP249</strain>
        <strain evidence="4 6">SCRP333</strain>
    </source>
</reference>
<evidence type="ECO:0000256" key="2">
    <source>
        <dbReference type="ARBA" id="ARBA00022840"/>
    </source>
</evidence>
<keyword evidence="2" id="KW-0067">ATP-binding</keyword>
<dbReference type="Gene3D" id="3.30.230.10">
    <property type="match status" value="1"/>
</dbReference>
<dbReference type="Proteomes" id="UP000429607">
    <property type="component" value="Unassembled WGS sequence"/>
</dbReference>
<name>A0A6A4EDX5_9STRA</name>
<dbReference type="EMBL" id="QXFV01005513">
    <property type="protein sequence ID" value="KAE8964669.1"/>
    <property type="molecule type" value="Genomic_DNA"/>
</dbReference>
<proteinExistence type="predicted"/>
<gene>
    <name evidence="3" type="ORF">PR001_g28981</name>
    <name evidence="4" type="ORF">PR003_g17484</name>
</gene>
<comment type="caution">
    <text evidence="4">The sequence shown here is derived from an EMBL/GenBank/DDBJ whole genome shotgun (WGS) entry which is preliminary data.</text>
</comment>
<evidence type="ECO:0000313" key="4">
    <source>
        <dbReference type="EMBL" id="KAE9321419.1"/>
    </source>
</evidence>
<dbReference type="EMBL" id="QXFT01001339">
    <property type="protein sequence ID" value="KAE9321419.1"/>
    <property type="molecule type" value="Genomic_DNA"/>
</dbReference>
<evidence type="ECO:0000256" key="1">
    <source>
        <dbReference type="ARBA" id="ARBA00022741"/>
    </source>
</evidence>
<evidence type="ECO:0000313" key="6">
    <source>
        <dbReference type="Proteomes" id="UP000434957"/>
    </source>
</evidence>
<dbReference type="AlphaFoldDB" id="A0A6A4EDX5"/>
<keyword evidence="1" id="KW-0547">Nucleotide-binding</keyword>
<dbReference type="GO" id="GO:0005524">
    <property type="term" value="F:ATP binding"/>
    <property type="evidence" value="ECO:0007669"/>
    <property type="project" value="UniProtKB-KW"/>
</dbReference>
<dbReference type="SUPFAM" id="SSF54211">
    <property type="entry name" value="Ribosomal protein S5 domain 2-like"/>
    <property type="match status" value="1"/>
</dbReference>
<sequence>MESLGVHLAIVSTVPFDSGLSRSAALEATEHEYCNVPCGIMDLFISSCGRKDCALLIDCRTKEPTSVAFQGPDVVIVVCNSYVKHDLNGSECKEHVLQCQAVVKALQTMTTWT</sequence>
<dbReference type="Proteomes" id="UP000434957">
    <property type="component" value="Unassembled WGS sequence"/>
</dbReference>
<dbReference type="PANTHER" id="PTHR10457:SF7">
    <property type="entry name" value="GALACTOKINASE-RELATED"/>
    <property type="match status" value="1"/>
</dbReference>
<dbReference type="InterPro" id="IPR014721">
    <property type="entry name" value="Ribsml_uS5_D2-typ_fold_subgr"/>
</dbReference>
<accession>A0A6A4EDX5</accession>
<dbReference type="GO" id="GO:0004335">
    <property type="term" value="F:galactokinase activity"/>
    <property type="evidence" value="ECO:0007669"/>
    <property type="project" value="TreeGrafter"/>
</dbReference>
<dbReference type="GO" id="GO:0005829">
    <property type="term" value="C:cytosol"/>
    <property type="evidence" value="ECO:0007669"/>
    <property type="project" value="TreeGrafter"/>
</dbReference>
<evidence type="ECO:0000313" key="3">
    <source>
        <dbReference type="EMBL" id="KAE8964669.1"/>
    </source>
</evidence>
<evidence type="ECO:0000313" key="5">
    <source>
        <dbReference type="Proteomes" id="UP000429607"/>
    </source>
</evidence>
<organism evidence="4 6">
    <name type="scientific">Phytophthora rubi</name>
    <dbReference type="NCBI Taxonomy" id="129364"/>
    <lineage>
        <taxon>Eukaryota</taxon>
        <taxon>Sar</taxon>
        <taxon>Stramenopiles</taxon>
        <taxon>Oomycota</taxon>
        <taxon>Peronosporomycetes</taxon>
        <taxon>Peronosporales</taxon>
        <taxon>Peronosporaceae</taxon>
        <taxon>Phytophthora</taxon>
    </lineage>
</organism>
<dbReference type="GO" id="GO:0006012">
    <property type="term" value="P:galactose metabolic process"/>
    <property type="evidence" value="ECO:0007669"/>
    <property type="project" value="TreeGrafter"/>
</dbReference>